<evidence type="ECO:0000313" key="2">
    <source>
        <dbReference type="EMBL" id="MFE9604303.1"/>
    </source>
</evidence>
<name>A0ABW6MFL1_9ACTN</name>
<feature type="domain" description="NadR/Ttd14 AAA" evidence="1">
    <location>
        <begin position="3"/>
        <end position="169"/>
    </location>
</feature>
<protein>
    <submittedName>
        <fullName evidence="2">AAA family ATPase</fullName>
    </submittedName>
</protein>
<organism evidence="2 3">
    <name type="scientific">Streptomyces hokutonensis</name>
    <dbReference type="NCBI Taxonomy" id="1306990"/>
    <lineage>
        <taxon>Bacteria</taxon>
        <taxon>Bacillati</taxon>
        <taxon>Actinomycetota</taxon>
        <taxon>Actinomycetes</taxon>
        <taxon>Kitasatosporales</taxon>
        <taxon>Streptomycetaceae</taxon>
        <taxon>Streptomyces</taxon>
    </lineage>
</organism>
<dbReference type="InterPro" id="IPR038727">
    <property type="entry name" value="NadR/Ttd14_AAA_dom"/>
</dbReference>
<dbReference type="SUPFAM" id="SSF52540">
    <property type="entry name" value="P-loop containing nucleoside triphosphate hydrolases"/>
    <property type="match status" value="1"/>
</dbReference>
<reference evidence="2 3" key="1">
    <citation type="submission" date="2024-10" db="EMBL/GenBank/DDBJ databases">
        <title>The Natural Products Discovery Center: Release of the First 8490 Sequenced Strains for Exploring Actinobacteria Biosynthetic Diversity.</title>
        <authorList>
            <person name="Kalkreuter E."/>
            <person name="Kautsar S.A."/>
            <person name="Yang D."/>
            <person name="Bader C.D."/>
            <person name="Teijaro C.N."/>
            <person name="Fluegel L."/>
            <person name="Davis C.M."/>
            <person name="Simpson J.R."/>
            <person name="Lauterbach L."/>
            <person name="Steele A.D."/>
            <person name="Gui C."/>
            <person name="Meng S."/>
            <person name="Li G."/>
            <person name="Viehrig K."/>
            <person name="Ye F."/>
            <person name="Su P."/>
            <person name="Kiefer A.F."/>
            <person name="Nichols A."/>
            <person name="Cepeda A.J."/>
            <person name="Yan W."/>
            <person name="Fan B."/>
            <person name="Jiang Y."/>
            <person name="Adhikari A."/>
            <person name="Zheng C.-J."/>
            <person name="Schuster L."/>
            <person name="Cowan T.M."/>
            <person name="Smanski M.J."/>
            <person name="Chevrette M.G."/>
            <person name="De Carvalho L.P.S."/>
            <person name="Shen B."/>
        </authorList>
    </citation>
    <scope>NUCLEOTIDE SEQUENCE [LARGE SCALE GENOMIC DNA]</scope>
    <source>
        <strain evidence="2 3">NPDC006488</strain>
    </source>
</reference>
<dbReference type="InterPro" id="IPR027417">
    <property type="entry name" value="P-loop_NTPase"/>
</dbReference>
<dbReference type="Pfam" id="PF13521">
    <property type="entry name" value="AAA_28"/>
    <property type="match status" value="1"/>
</dbReference>
<evidence type="ECO:0000313" key="3">
    <source>
        <dbReference type="Proteomes" id="UP001601303"/>
    </source>
</evidence>
<sequence length="184" mass="20665">MKRYILTGAPGAGKTTILRRLRAAGFDVVDEAATSVIAREQAAGDTEPWTRPAFVEKVADLQRRRQLRSAMRDVTHQIYDRSPVCTHALSTYLGRPAPAALIAEIDRIIRDRIYEPQVFFVRNIGFCEPTDARRISFQESLVFERIHEESYRRFGYDMVEVPAGDLADRVALIADTIAGLAGRA</sequence>
<proteinExistence type="predicted"/>
<dbReference type="EMBL" id="JBIAHM010000016">
    <property type="protein sequence ID" value="MFE9604303.1"/>
    <property type="molecule type" value="Genomic_DNA"/>
</dbReference>
<keyword evidence="3" id="KW-1185">Reference proteome</keyword>
<dbReference type="Proteomes" id="UP001601303">
    <property type="component" value="Unassembled WGS sequence"/>
</dbReference>
<evidence type="ECO:0000259" key="1">
    <source>
        <dbReference type="Pfam" id="PF13521"/>
    </source>
</evidence>
<gene>
    <name evidence="2" type="ORF">ACFYNQ_37855</name>
</gene>
<accession>A0ABW6MFL1</accession>
<dbReference type="Gene3D" id="3.40.50.300">
    <property type="entry name" value="P-loop containing nucleotide triphosphate hydrolases"/>
    <property type="match status" value="1"/>
</dbReference>
<dbReference type="RefSeq" id="WP_388113248.1">
    <property type="nucleotide sequence ID" value="NZ_JBIAHM010000016.1"/>
</dbReference>
<comment type="caution">
    <text evidence="2">The sequence shown here is derived from an EMBL/GenBank/DDBJ whole genome shotgun (WGS) entry which is preliminary data.</text>
</comment>